<dbReference type="Gene3D" id="3.40.225.10">
    <property type="entry name" value="Class II aldolase/adducin N-terminal domain"/>
    <property type="match status" value="1"/>
</dbReference>
<dbReference type="NCBIfam" id="NF005451">
    <property type="entry name" value="PRK07044.1"/>
    <property type="match status" value="1"/>
</dbReference>
<dbReference type="KEGG" id="gso:PH603_08890"/>
<evidence type="ECO:0000256" key="1">
    <source>
        <dbReference type="ARBA" id="ARBA00037961"/>
    </source>
</evidence>
<dbReference type="InterPro" id="IPR036409">
    <property type="entry name" value="Aldolase_II/adducin_N_sf"/>
</dbReference>
<dbReference type="Pfam" id="PF00596">
    <property type="entry name" value="Aldolase_II"/>
    <property type="match status" value="1"/>
</dbReference>
<evidence type="ECO:0000313" key="4">
    <source>
        <dbReference type="Proteomes" id="UP001217500"/>
    </source>
</evidence>
<evidence type="ECO:0000259" key="2">
    <source>
        <dbReference type="SMART" id="SM01007"/>
    </source>
</evidence>
<organism evidence="3 4">
    <name type="scientific">Gimibacter soli</name>
    <dbReference type="NCBI Taxonomy" id="3024400"/>
    <lineage>
        <taxon>Bacteria</taxon>
        <taxon>Pseudomonadati</taxon>
        <taxon>Pseudomonadota</taxon>
        <taxon>Alphaproteobacteria</taxon>
        <taxon>Kordiimonadales</taxon>
        <taxon>Temperatibacteraceae</taxon>
        <taxon>Gimibacter</taxon>
    </lineage>
</organism>
<dbReference type="InterPro" id="IPR051017">
    <property type="entry name" value="Aldolase-II_Adducin_sf"/>
</dbReference>
<sequence>MKKTGMLEIPSVRDKVSEEEWKVRVELAAAYRLCAMHGWDDLIYTHISAKVPGGDHHFLLNPLGLMFDEITASSLVKVDLNGDKILDTPFMVNKAGFVIHSAIHQASENAGCVLHLHTDYGIAVSNQKDGLQPFAQSSIPAWMTVAYHDFEGLAVRDDEKDRLVKDLGTKQAMILRNHGTLTVAQTVGQAFELMFFLEKACRIQILTQCAGVPIHHPSQEAIDNTVRDLRTVAGASGADMLVLPALMRKLDRTDTSYRD</sequence>
<gene>
    <name evidence="3" type="ORF">PH603_08890</name>
</gene>
<dbReference type="GO" id="GO:0051015">
    <property type="term" value="F:actin filament binding"/>
    <property type="evidence" value="ECO:0007669"/>
    <property type="project" value="TreeGrafter"/>
</dbReference>
<name>A0AAE9XT04_9PROT</name>
<dbReference type="SMART" id="SM01007">
    <property type="entry name" value="Aldolase_II"/>
    <property type="match status" value="1"/>
</dbReference>
<comment type="similarity">
    <text evidence="1">Belongs to the aldolase class II family.</text>
</comment>
<dbReference type="PANTHER" id="PTHR10672">
    <property type="entry name" value="ADDUCIN"/>
    <property type="match status" value="1"/>
</dbReference>
<dbReference type="GO" id="GO:0005856">
    <property type="term" value="C:cytoskeleton"/>
    <property type="evidence" value="ECO:0007669"/>
    <property type="project" value="TreeGrafter"/>
</dbReference>
<dbReference type="AlphaFoldDB" id="A0AAE9XT04"/>
<accession>A0AAE9XT04</accession>
<dbReference type="PANTHER" id="PTHR10672:SF3">
    <property type="entry name" value="PROTEIN HU-LI TAI SHAO"/>
    <property type="match status" value="1"/>
</dbReference>
<reference evidence="3" key="1">
    <citation type="submission" date="2023-01" db="EMBL/GenBank/DDBJ databases">
        <title>The genome sequence of Kordiimonadaceae bacterium 6D33.</title>
        <authorList>
            <person name="Liu Y."/>
        </authorList>
    </citation>
    <scope>NUCLEOTIDE SEQUENCE</scope>
    <source>
        <strain evidence="3">6D33</strain>
    </source>
</reference>
<keyword evidence="4" id="KW-1185">Reference proteome</keyword>
<dbReference type="RefSeq" id="WP_289501961.1">
    <property type="nucleotide sequence ID" value="NZ_CP116805.1"/>
</dbReference>
<feature type="domain" description="Class II aldolase/adducin N-terminal" evidence="2">
    <location>
        <begin position="25"/>
        <end position="205"/>
    </location>
</feature>
<dbReference type="InterPro" id="IPR001303">
    <property type="entry name" value="Aldolase_II/adducin_N"/>
</dbReference>
<dbReference type="EMBL" id="CP116805">
    <property type="protein sequence ID" value="WCL52653.1"/>
    <property type="molecule type" value="Genomic_DNA"/>
</dbReference>
<evidence type="ECO:0000313" key="3">
    <source>
        <dbReference type="EMBL" id="WCL52653.1"/>
    </source>
</evidence>
<dbReference type="Proteomes" id="UP001217500">
    <property type="component" value="Chromosome"/>
</dbReference>
<protein>
    <submittedName>
        <fullName evidence="3">Class II aldolase/adducin family protein</fullName>
    </submittedName>
</protein>
<proteinExistence type="inferred from homology"/>
<dbReference type="SUPFAM" id="SSF53639">
    <property type="entry name" value="AraD/HMP-PK domain-like"/>
    <property type="match status" value="1"/>
</dbReference>